<reference evidence="7" key="1">
    <citation type="submission" date="2021-07" db="EMBL/GenBank/DDBJ databases">
        <title>Draft genome sequence of carbapenem-resistant Aeromonas spp. in Japan.</title>
        <authorList>
            <person name="Maehana S."/>
            <person name="Suzuki M."/>
            <person name="Kitasato H."/>
        </authorList>
    </citation>
    <scope>NUCLEOTIDE SEQUENCE</scope>
    <source>
        <strain evidence="7">KAM343</strain>
    </source>
</reference>
<dbReference type="InterPro" id="IPR035985">
    <property type="entry name" value="Ubiquitin-activating_enz"/>
</dbReference>
<evidence type="ECO:0000256" key="5">
    <source>
        <dbReference type="ARBA" id="ARBA00023049"/>
    </source>
</evidence>
<dbReference type="Pfam" id="PF14457">
    <property type="entry name" value="Prok-E2_A"/>
    <property type="match status" value="1"/>
</dbReference>
<dbReference type="GO" id="GO:0046872">
    <property type="term" value="F:metal ion binding"/>
    <property type="evidence" value="ECO:0007669"/>
    <property type="project" value="UniProtKB-KW"/>
</dbReference>
<gene>
    <name evidence="7" type="ORF">KAM343_14230</name>
</gene>
<dbReference type="Gene3D" id="3.40.140.10">
    <property type="entry name" value="Cytidine Deaminase, domain 2"/>
    <property type="match status" value="1"/>
</dbReference>
<dbReference type="Proteomes" id="UP000886939">
    <property type="component" value="Unassembled WGS sequence"/>
</dbReference>
<evidence type="ECO:0000313" key="7">
    <source>
        <dbReference type="EMBL" id="GJA40627.1"/>
    </source>
</evidence>
<evidence type="ECO:0000313" key="8">
    <source>
        <dbReference type="Proteomes" id="UP000886939"/>
    </source>
</evidence>
<keyword evidence="2" id="KW-0479">Metal-binding</keyword>
<dbReference type="GO" id="GO:0006508">
    <property type="term" value="P:proteolysis"/>
    <property type="evidence" value="ECO:0007669"/>
    <property type="project" value="UniProtKB-KW"/>
</dbReference>
<dbReference type="InterPro" id="IPR028090">
    <property type="entry name" value="JAB_dom_prok"/>
</dbReference>
<protein>
    <recommendedName>
        <fullName evidence="6">JAB domain-containing protein</fullName>
    </recommendedName>
</protein>
<feature type="domain" description="JAB" evidence="6">
    <location>
        <begin position="612"/>
        <end position="705"/>
    </location>
</feature>
<keyword evidence="3" id="KW-0378">Hydrolase</keyword>
<dbReference type="EMBL" id="BPNI01000020">
    <property type="protein sequence ID" value="GJA40627.1"/>
    <property type="molecule type" value="Genomic_DNA"/>
</dbReference>
<evidence type="ECO:0000256" key="1">
    <source>
        <dbReference type="ARBA" id="ARBA00022670"/>
    </source>
</evidence>
<accession>A0AAV4YHH9</accession>
<comment type="caution">
    <text evidence="7">The sequence shown here is derived from an EMBL/GenBank/DDBJ whole genome shotgun (WGS) entry which is preliminary data.</text>
</comment>
<keyword evidence="1" id="KW-0645">Protease</keyword>
<evidence type="ECO:0000256" key="3">
    <source>
        <dbReference type="ARBA" id="ARBA00022801"/>
    </source>
</evidence>
<dbReference type="InterPro" id="IPR032865">
    <property type="entry name" value="Prok-E2_A"/>
</dbReference>
<proteinExistence type="predicted"/>
<dbReference type="AlphaFoldDB" id="A0AAV4YHH9"/>
<keyword evidence="4" id="KW-0862">Zinc</keyword>
<evidence type="ECO:0000256" key="4">
    <source>
        <dbReference type="ARBA" id="ARBA00022833"/>
    </source>
</evidence>
<dbReference type="SUPFAM" id="SSF69572">
    <property type="entry name" value="Activating enzymes of the ubiquitin-like proteins"/>
    <property type="match status" value="1"/>
</dbReference>
<evidence type="ECO:0000259" key="6">
    <source>
        <dbReference type="Pfam" id="PF14464"/>
    </source>
</evidence>
<dbReference type="GO" id="GO:0008641">
    <property type="term" value="F:ubiquitin-like modifier activating enzyme activity"/>
    <property type="evidence" value="ECO:0007669"/>
    <property type="project" value="InterPro"/>
</dbReference>
<dbReference type="GO" id="GO:0008237">
    <property type="term" value="F:metallopeptidase activity"/>
    <property type="evidence" value="ECO:0007669"/>
    <property type="project" value="UniProtKB-KW"/>
</dbReference>
<evidence type="ECO:0000256" key="2">
    <source>
        <dbReference type="ARBA" id="ARBA00022723"/>
    </source>
</evidence>
<dbReference type="SUPFAM" id="SSF102712">
    <property type="entry name" value="JAB1/MPN domain"/>
    <property type="match status" value="1"/>
</dbReference>
<keyword evidence="5" id="KW-0482">Metalloprotease</keyword>
<sequence>MTAGLPSPVVQMLKAIEKSHYCTLDKAVKKDEKGSSSFIISFYFSCDEIPSRNDFGIEYKEKIAFLFNPNKSIPDTLTLRKSFPKLMHQNSRSEGEARSLCLYAEDVKELSHSWTPEQHIERLKWWLVESAKGTLHQDSQAVEQLFFNPFATLLLESELNKNGFNNLGGKQIDVSLIVDRDLKKVFHLNLVEKDTTNVNTRANIVYLEVPPITHGIIYSPPYSLPELINTLEPLCQDFLSILRKKMLDIYCLKQYSKSVDNTIFIVRFFIRREDRGGVEETQDIAFFSFTSLFEMFEKLEIINKLTKANHPNIAQDGSLKPMINEIPDIRIWPMEIQVETTALDRRIQSGITTKNTNALLIGAGSVGASMLDVWTKQGWGSWTIIDDDILKPHNLTRYPLIFRRCDYKVNSIASSLNYIYRSKITPLVGIGDDIDNVEIKKAHSCAEFVVDATASLHYSRFASYVPWLKRHVSAFFNPKGTDAILLVEDAKRKTTLSSLEAQYYRAIINDSRLTNHLDSNKVSFSTGASCRDKSFIMSFSHTQSLSCLLADQIRKAMTQDKPQIKIWQNDFDSGNRYLINIDVYKSCRHKHHMNNVLDVIWDEGLEKKVKTLRESSLPNETGGILIGYYDFVNQKVLIVDALPQPADSVATPSSFTRGEDNVEEFLAEIQVKTHGVVKYIGEWHSHPKGYSATMSSDDKIQLQQLSERLSTIGYPAYQMIVADNEIKVYEQKK</sequence>
<dbReference type="Gene3D" id="3.40.50.720">
    <property type="entry name" value="NAD(P)-binding Rossmann-like Domain"/>
    <property type="match status" value="1"/>
</dbReference>
<name>A0AAV4YHH9_AERCA</name>
<organism evidence="7 8">
    <name type="scientific">Aeromonas caviae</name>
    <name type="common">Aeromonas punctata</name>
    <dbReference type="NCBI Taxonomy" id="648"/>
    <lineage>
        <taxon>Bacteria</taxon>
        <taxon>Pseudomonadati</taxon>
        <taxon>Pseudomonadota</taxon>
        <taxon>Gammaproteobacteria</taxon>
        <taxon>Aeromonadales</taxon>
        <taxon>Aeromonadaceae</taxon>
        <taxon>Aeromonas</taxon>
    </lineage>
</organism>
<dbReference type="Pfam" id="PF14464">
    <property type="entry name" value="Prok-JAB"/>
    <property type="match status" value="1"/>
</dbReference>